<proteinExistence type="predicted"/>
<feature type="region of interest" description="Disordered" evidence="1">
    <location>
        <begin position="1"/>
        <end position="29"/>
    </location>
</feature>
<dbReference type="InParanoid" id="A0A369K6W4"/>
<dbReference type="OrthoDB" id="3067839at2759"/>
<name>A0A369K6W4_HYPMA</name>
<evidence type="ECO:0000313" key="2">
    <source>
        <dbReference type="EMBL" id="RDB29210.1"/>
    </source>
</evidence>
<evidence type="ECO:0000313" key="3">
    <source>
        <dbReference type="Proteomes" id="UP000076154"/>
    </source>
</evidence>
<dbReference type="EMBL" id="LUEZ02000010">
    <property type="protein sequence ID" value="RDB29210.1"/>
    <property type="molecule type" value="Genomic_DNA"/>
</dbReference>
<gene>
    <name evidence="2" type="ORF">Hypma_015061</name>
</gene>
<comment type="caution">
    <text evidence="2">The sequence shown here is derived from an EMBL/GenBank/DDBJ whole genome shotgun (WGS) entry which is preliminary data.</text>
</comment>
<keyword evidence="3" id="KW-1185">Reference proteome</keyword>
<sequence length="416" mass="48618">MYAQKERQSAFESREEYNENRFQEAEAARDEKEAVRSLIFARQAKAREDKFQMMLSTHQERFHEDWQESYRDQRHRFAQDCRSQQFDQQLSAVYVQFSAENELEETLFKQAQEMILGLDRMLEERRHQLRSLQPQMCLDALNAHGIIPVVPLAYSLPVCVRGGYFKPAVRSPFKRWQSQTKSIGFVRIVSSCLHDPLPVPSTSKVPTAAEVARDYQSLFEQTQAEGKEAFRNGVQRRRHVFEVNESRRLLEFNAKQKERTNAFVEKGDEQELIFREAQNTRRRQFTASEAQREQTFCAAQKARNSALLGEEGRREELFQAKQRELQQLCIEAEHRRLSELETLGAKILEQREIEARVLDWEEQKQWRAHHDMHGGVTGVKNAQDECIVPTSMSQQREAAIEGVAGAAWDHLVVERF</sequence>
<dbReference type="Proteomes" id="UP000076154">
    <property type="component" value="Unassembled WGS sequence"/>
</dbReference>
<protein>
    <submittedName>
        <fullName evidence="2">Uncharacterized protein</fullName>
    </submittedName>
</protein>
<organism evidence="2 3">
    <name type="scientific">Hypsizygus marmoreus</name>
    <name type="common">White beech mushroom</name>
    <name type="synonym">Agaricus marmoreus</name>
    <dbReference type="NCBI Taxonomy" id="39966"/>
    <lineage>
        <taxon>Eukaryota</taxon>
        <taxon>Fungi</taxon>
        <taxon>Dikarya</taxon>
        <taxon>Basidiomycota</taxon>
        <taxon>Agaricomycotina</taxon>
        <taxon>Agaricomycetes</taxon>
        <taxon>Agaricomycetidae</taxon>
        <taxon>Agaricales</taxon>
        <taxon>Tricholomatineae</taxon>
        <taxon>Lyophyllaceae</taxon>
        <taxon>Hypsizygus</taxon>
    </lineage>
</organism>
<reference evidence="2" key="1">
    <citation type="submission" date="2018-04" db="EMBL/GenBank/DDBJ databases">
        <title>Whole genome sequencing of Hypsizygus marmoreus.</title>
        <authorList>
            <person name="Choi I.-G."/>
            <person name="Min B."/>
            <person name="Kim J.-G."/>
            <person name="Kim S."/>
            <person name="Oh Y.-L."/>
            <person name="Kong W.-S."/>
            <person name="Park H."/>
            <person name="Jeong J."/>
            <person name="Song E.-S."/>
        </authorList>
    </citation>
    <scope>NUCLEOTIDE SEQUENCE [LARGE SCALE GENOMIC DNA]</scope>
    <source>
        <strain evidence="2">51987-8</strain>
    </source>
</reference>
<dbReference type="AlphaFoldDB" id="A0A369K6W4"/>
<accession>A0A369K6W4</accession>
<evidence type="ECO:0000256" key="1">
    <source>
        <dbReference type="SAM" id="MobiDB-lite"/>
    </source>
</evidence>